<name>G8RT27_MYCRN</name>
<evidence type="ECO:0000313" key="3">
    <source>
        <dbReference type="EMBL" id="AEV72839.1"/>
    </source>
</evidence>
<gene>
    <name evidence="3" type="ordered locus">MycrhN_2249</name>
</gene>
<dbReference type="HOGENOM" id="CLU_2554670_0_0_11"/>
<feature type="region of interest" description="Disordered" evidence="1">
    <location>
        <begin position="53"/>
        <end position="82"/>
    </location>
</feature>
<evidence type="ECO:0000256" key="2">
    <source>
        <dbReference type="SAM" id="SignalP"/>
    </source>
</evidence>
<evidence type="ECO:0008006" key="5">
    <source>
        <dbReference type="Google" id="ProtNLM"/>
    </source>
</evidence>
<dbReference type="eggNOG" id="ENOG5031TRU">
    <property type="taxonomic scope" value="Bacteria"/>
</dbReference>
<dbReference type="KEGG" id="mrh:MycrhN_2249"/>
<dbReference type="EMBL" id="CP003169">
    <property type="protein sequence ID" value="AEV72839.1"/>
    <property type="molecule type" value="Genomic_DNA"/>
</dbReference>
<keyword evidence="2" id="KW-0732">Signal</keyword>
<feature type="signal peptide" evidence="2">
    <location>
        <begin position="1"/>
        <end position="25"/>
    </location>
</feature>
<sequence>MLKKAIIAAVAVCGTAMALAVPAGAQPGRPPCDLALTFICNIIPAAPELDHDIDLSTQVPPDPNAPDPETMPPLNPCSAGCI</sequence>
<dbReference type="PATRIC" id="fig|710685.3.peg.2249"/>
<feature type="compositionally biased region" description="Pro residues" evidence="1">
    <location>
        <begin position="60"/>
        <end position="75"/>
    </location>
</feature>
<evidence type="ECO:0000256" key="1">
    <source>
        <dbReference type="SAM" id="MobiDB-lite"/>
    </source>
</evidence>
<evidence type="ECO:0000313" key="4">
    <source>
        <dbReference type="Proteomes" id="UP000005442"/>
    </source>
</evidence>
<protein>
    <recommendedName>
        <fullName evidence="5">Fibronectin-binding protein</fullName>
    </recommendedName>
</protein>
<proteinExistence type="predicted"/>
<feature type="chain" id="PRO_5003515894" description="Fibronectin-binding protein" evidence="2">
    <location>
        <begin position="26"/>
        <end position="82"/>
    </location>
</feature>
<dbReference type="Proteomes" id="UP000005442">
    <property type="component" value="Chromosome"/>
</dbReference>
<organism evidence="3 4">
    <name type="scientific">Mycolicibacterium rhodesiae (strain NBB3)</name>
    <name type="common">Mycobacterium rhodesiae</name>
    <dbReference type="NCBI Taxonomy" id="710685"/>
    <lineage>
        <taxon>Bacteria</taxon>
        <taxon>Bacillati</taxon>
        <taxon>Actinomycetota</taxon>
        <taxon>Actinomycetes</taxon>
        <taxon>Mycobacteriales</taxon>
        <taxon>Mycobacteriaceae</taxon>
        <taxon>Mycolicibacterium</taxon>
    </lineage>
</organism>
<keyword evidence="4" id="KW-1185">Reference proteome</keyword>
<dbReference type="OrthoDB" id="4735719at2"/>
<dbReference type="RefSeq" id="WP_014210651.1">
    <property type="nucleotide sequence ID" value="NC_016604.1"/>
</dbReference>
<reference evidence="3 4" key="1">
    <citation type="submission" date="2011-12" db="EMBL/GenBank/DDBJ databases">
        <title>Complete sequence of Mycobacterium rhodesiae NBB3.</title>
        <authorList>
            <consortium name="US DOE Joint Genome Institute"/>
            <person name="Lucas S."/>
            <person name="Han J."/>
            <person name="Lapidus A."/>
            <person name="Cheng J.-F."/>
            <person name="Goodwin L."/>
            <person name="Pitluck S."/>
            <person name="Peters L."/>
            <person name="Mikhailova N."/>
            <person name="Gu W."/>
            <person name="Detter J.C."/>
            <person name="Han C."/>
            <person name="Tapia R."/>
            <person name="Land M."/>
            <person name="Hauser L."/>
            <person name="Kyrpides N."/>
            <person name="Ivanova N."/>
            <person name="Pagani I."/>
            <person name="Mattes T."/>
            <person name="Holmes A."/>
            <person name="Rutledge P."/>
            <person name="Paulsen I."/>
            <person name="Coleman N."/>
            <person name="Woyke T."/>
        </authorList>
    </citation>
    <scope>NUCLEOTIDE SEQUENCE [LARGE SCALE GENOMIC DNA]</scope>
    <source>
        <strain evidence="3 4">NBB3</strain>
    </source>
</reference>
<dbReference type="AlphaFoldDB" id="G8RT27"/>
<accession>G8RT27</accession>
<dbReference type="STRING" id="710685.MycrhN_2249"/>